<evidence type="ECO:0000256" key="1">
    <source>
        <dbReference type="SAM" id="Phobius"/>
    </source>
</evidence>
<evidence type="ECO:0000313" key="3">
    <source>
        <dbReference type="Proteomes" id="UP000801492"/>
    </source>
</evidence>
<dbReference type="AlphaFoldDB" id="A0A8K0DQF5"/>
<dbReference type="Proteomes" id="UP000801492">
    <property type="component" value="Unassembled WGS sequence"/>
</dbReference>
<gene>
    <name evidence="2" type="ORF">ILUMI_01572</name>
</gene>
<feature type="transmembrane region" description="Helical" evidence="1">
    <location>
        <begin position="12"/>
        <end position="35"/>
    </location>
</feature>
<name>A0A8K0DQF5_IGNLU</name>
<protein>
    <submittedName>
        <fullName evidence="2">Uncharacterized protein</fullName>
    </submittedName>
</protein>
<keyword evidence="1" id="KW-0812">Transmembrane</keyword>
<keyword evidence="1" id="KW-0472">Membrane</keyword>
<sequence>MPERQNIACQQIINMKFVAVFLFALMVGALGYNWFPEELECVEEQKLDKAEIEALIDPWEKPSPEDNKDKILELGGEEIKRDIEKDQSDSAMLASMLTAMILQGVVNKCREQEFHGSTPGQVVVKVQNCVKKEVRDAFKVFNN</sequence>
<proteinExistence type="predicted"/>
<reference evidence="2" key="1">
    <citation type="submission" date="2019-08" db="EMBL/GenBank/DDBJ databases">
        <title>The genome of the North American firefly Photinus pyralis.</title>
        <authorList>
            <consortium name="Photinus pyralis genome working group"/>
            <person name="Fallon T.R."/>
            <person name="Sander Lower S.E."/>
            <person name="Weng J.-K."/>
        </authorList>
    </citation>
    <scope>NUCLEOTIDE SEQUENCE</scope>
    <source>
        <strain evidence="2">TRF0915ILg1</strain>
        <tissue evidence="2">Whole body</tissue>
    </source>
</reference>
<evidence type="ECO:0000313" key="2">
    <source>
        <dbReference type="EMBL" id="KAF2904600.1"/>
    </source>
</evidence>
<organism evidence="2 3">
    <name type="scientific">Ignelater luminosus</name>
    <name type="common">Cucubano</name>
    <name type="synonym">Pyrophorus luminosus</name>
    <dbReference type="NCBI Taxonomy" id="2038154"/>
    <lineage>
        <taxon>Eukaryota</taxon>
        <taxon>Metazoa</taxon>
        <taxon>Ecdysozoa</taxon>
        <taxon>Arthropoda</taxon>
        <taxon>Hexapoda</taxon>
        <taxon>Insecta</taxon>
        <taxon>Pterygota</taxon>
        <taxon>Neoptera</taxon>
        <taxon>Endopterygota</taxon>
        <taxon>Coleoptera</taxon>
        <taxon>Polyphaga</taxon>
        <taxon>Elateriformia</taxon>
        <taxon>Elateroidea</taxon>
        <taxon>Elateridae</taxon>
        <taxon>Agrypninae</taxon>
        <taxon>Pyrophorini</taxon>
        <taxon>Ignelater</taxon>
    </lineage>
</organism>
<accession>A0A8K0DQF5</accession>
<dbReference type="EMBL" id="VTPC01000728">
    <property type="protein sequence ID" value="KAF2904600.1"/>
    <property type="molecule type" value="Genomic_DNA"/>
</dbReference>
<keyword evidence="1" id="KW-1133">Transmembrane helix</keyword>
<comment type="caution">
    <text evidence="2">The sequence shown here is derived from an EMBL/GenBank/DDBJ whole genome shotgun (WGS) entry which is preliminary data.</text>
</comment>
<keyword evidence="3" id="KW-1185">Reference proteome</keyword>